<comment type="caution">
    <text evidence="1">The sequence shown here is derived from an EMBL/GenBank/DDBJ whole genome shotgun (WGS) entry which is preliminary data.</text>
</comment>
<evidence type="ECO:0000313" key="1">
    <source>
        <dbReference type="EMBL" id="EGF25408.1"/>
    </source>
</evidence>
<organism evidence="1 2">
    <name type="scientific">Rhodopirellula baltica WH47</name>
    <dbReference type="NCBI Taxonomy" id="991778"/>
    <lineage>
        <taxon>Bacteria</taxon>
        <taxon>Pseudomonadati</taxon>
        <taxon>Planctomycetota</taxon>
        <taxon>Planctomycetia</taxon>
        <taxon>Pirellulales</taxon>
        <taxon>Pirellulaceae</taxon>
        <taxon>Rhodopirellula</taxon>
    </lineage>
</organism>
<proteinExistence type="predicted"/>
<dbReference type="PATRIC" id="fig|991778.3.peg.4972"/>
<evidence type="ECO:0000313" key="2">
    <source>
        <dbReference type="Proteomes" id="UP000006222"/>
    </source>
</evidence>
<dbReference type="AlphaFoldDB" id="F2AY91"/>
<dbReference type="Proteomes" id="UP000006222">
    <property type="component" value="Unassembled WGS sequence"/>
</dbReference>
<reference evidence="1 2" key="1">
    <citation type="journal article" date="2013" name="Mar. Genomics">
        <title>Expression of sulfatases in Rhodopirellula baltica and the diversity of sulfatases in the genus Rhodopirellula.</title>
        <authorList>
            <person name="Wegner C.E."/>
            <person name="Richter-Heitmann T."/>
            <person name="Klindworth A."/>
            <person name="Klockow C."/>
            <person name="Richter M."/>
            <person name="Achstetter T."/>
            <person name="Glockner F.O."/>
            <person name="Harder J."/>
        </authorList>
    </citation>
    <scope>NUCLEOTIDE SEQUENCE [LARGE SCALE GENOMIC DNA]</scope>
    <source>
        <strain evidence="1 2">WH47</strain>
    </source>
</reference>
<protein>
    <submittedName>
        <fullName evidence="1">Uncharacterized protein</fullName>
    </submittedName>
</protein>
<sequence>MHQEHQGEGDEQRRNSSADGLGVTLSVRLAFRWRVPVFVSQWKGLRRPTEGSYDTALNEAKVV</sequence>
<accession>F2AY91</accession>
<name>F2AY91_RHOBT</name>
<gene>
    <name evidence="1" type="ORF">RBWH47_00878</name>
</gene>
<dbReference type="EMBL" id="AFAR01000232">
    <property type="protein sequence ID" value="EGF25408.1"/>
    <property type="molecule type" value="Genomic_DNA"/>
</dbReference>